<dbReference type="SUPFAM" id="SSF89392">
    <property type="entry name" value="Prokaryotic lipoproteins and lipoprotein localization factors"/>
    <property type="match status" value="1"/>
</dbReference>
<gene>
    <name evidence="1" type="ORF">EDD58_10884</name>
</gene>
<protein>
    <submittedName>
        <fullName evidence="1">Outer membrane lipoprotein-sorting protein</fullName>
    </submittedName>
</protein>
<dbReference type="AlphaFoldDB" id="A0A4R3L1J6"/>
<dbReference type="PANTHER" id="PTHR37507:SF2">
    <property type="entry name" value="SPORULATION PROTEIN YDCC"/>
    <property type="match status" value="1"/>
</dbReference>
<dbReference type="EMBL" id="SMAG01000008">
    <property type="protein sequence ID" value="TCS93269.1"/>
    <property type="molecule type" value="Genomic_DNA"/>
</dbReference>
<dbReference type="PROSITE" id="PS51257">
    <property type="entry name" value="PROKAR_LIPOPROTEIN"/>
    <property type="match status" value="1"/>
</dbReference>
<proteinExistence type="predicted"/>
<evidence type="ECO:0000313" key="2">
    <source>
        <dbReference type="Proteomes" id="UP000294937"/>
    </source>
</evidence>
<dbReference type="InterPro" id="IPR029046">
    <property type="entry name" value="LolA/LolB/LppX"/>
</dbReference>
<dbReference type="Proteomes" id="UP000294937">
    <property type="component" value="Unassembled WGS sequence"/>
</dbReference>
<dbReference type="Gene3D" id="2.50.20.10">
    <property type="entry name" value="Lipoprotein localisation LolA/LolB/LppX"/>
    <property type="match status" value="1"/>
</dbReference>
<accession>A0A4R3L1J6</accession>
<comment type="caution">
    <text evidence="1">The sequence shown here is derived from an EMBL/GenBank/DDBJ whole genome shotgun (WGS) entry which is preliminary data.</text>
</comment>
<organism evidence="1 2">
    <name type="scientific">Hazenella coriacea</name>
    <dbReference type="NCBI Taxonomy" id="1179467"/>
    <lineage>
        <taxon>Bacteria</taxon>
        <taxon>Bacillati</taxon>
        <taxon>Bacillota</taxon>
        <taxon>Bacilli</taxon>
        <taxon>Bacillales</taxon>
        <taxon>Thermoactinomycetaceae</taxon>
        <taxon>Hazenella</taxon>
    </lineage>
</organism>
<evidence type="ECO:0000313" key="1">
    <source>
        <dbReference type="EMBL" id="TCS93269.1"/>
    </source>
</evidence>
<reference evidence="1 2" key="1">
    <citation type="submission" date="2019-03" db="EMBL/GenBank/DDBJ databases">
        <title>Genomic Encyclopedia of Type Strains, Phase IV (KMG-IV): sequencing the most valuable type-strain genomes for metagenomic binning, comparative biology and taxonomic classification.</title>
        <authorList>
            <person name="Goeker M."/>
        </authorList>
    </citation>
    <scope>NUCLEOTIDE SEQUENCE [LARGE SCALE GENOMIC DNA]</scope>
    <source>
        <strain evidence="1 2">DSM 45707</strain>
    </source>
</reference>
<keyword evidence="1" id="KW-0449">Lipoprotein</keyword>
<dbReference type="InterPro" id="IPR052944">
    <property type="entry name" value="Sporulation_related"/>
</dbReference>
<sequence>MRQKAWMVWIILAIVVSGCGVKDAQQVVNDLSKRSEELESYISHGMMTIQTGQEPLEYEVEVWYKQPHFYRVELKNIKKDITQILLKNETGVYVLTPHLKKSFRFQSDWPETSGQVYLYQTIMNSIVDDQSRKFQAGEKDYQFEVAAKYSINQSLQRQKIWLDQELYPKKVDVLNANNEVMIQMNFDQFKAGASFDKDAFDMQRNLSSLPQFQKKPEEKQTISAVTPRYLPQGSQLMGEQTIDSPDGPVVIMRFKGKQPFTLTQKSPQVIAASLPLLGKPVELEESIGVLMEVDQRKKLSWTYNGTDFELLGNLPLEEMVLIANSVFNQPIK</sequence>
<name>A0A4R3L1J6_9BACL</name>
<keyword evidence="2" id="KW-1185">Reference proteome</keyword>
<dbReference type="PANTHER" id="PTHR37507">
    <property type="entry name" value="SPORULATION PROTEIN YDCC"/>
    <property type="match status" value="1"/>
</dbReference>